<dbReference type="InterPro" id="IPR003280">
    <property type="entry name" value="2pore_dom_K_chnl"/>
</dbReference>
<reference evidence="10 11" key="1">
    <citation type="submission" date="2024-01" db="EMBL/GenBank/DDBJ databases">
        <title>A draft genome for a cacao thread blight-causing isolate of Paramarasmius palmivorus.</title>
        <authorList>
            <person name="Baruah I.K."/>
            <person name="Bukari Y."/>
            <person name="Amoako-Attah I."/>
            <person name="Meinhardt L.W."/>
            <person name="Bailey B.A."/>
            <person name="Cohen S.P."/>
        </authorList>
    </citation>
    <scope>NUCLEOTIDE SEQUENCE [LARGE SCALE GENOMIC DNA]</scope>
    <source>
        <strain evidence="10 11">GH-12</strain>
    </source>
</reference>
<dbReference type="Proteomes" id="UP001383192">
    <property type="component" value="Unassembled WGS sequence"/>
</dbReference>
<dbReference type="InterPro" id="IPR013099">
    <property type="entry name" value="K_chnl_dom"/>
</dbReference>
<evidence type="ECO:0000256" key="4">
    <source>
        <dbReference type="ARBA" id="ARBA00022989"/>
    </source>
</evidence>
<proteinExistence type="predicted"/>
<dbReference type="SUPFAM" id="SSF81324">
    <property type="entry name" value="Voltage-gated potassium channels"/>
    <property type="match status" value="2"/>
</dbReference>
<gene>
    <name evidence="10" type="ORF">VNI00_004410</name>
</gene>
<accession>A0AAW0DQ25</accession>
<dbReference type="GO" id="GO:0005886">
    <property type="term" value="C:plasma membrane"/>
    <property type="evidence" value="ECO:0007669"/>
    <property type="project" value="TreeGrafter"/>
</dbReference>
<keyword evidence="3 8" id="KW-0812">Transmembrane</keyword>
<feature type="transmembrane region" description="Helical" evidence="8">
    <location>
        <begin position="312"/>
        <end position="331"/>
    </location>
</feature>
<evidence type="ECO:0000256" key="2">
    <source>
        <dbReference type="ARBA" id="ARBA00022448"/>
    </source>
</evidence>
<feature type="transmembrane region" description="Helical" evidence="8">
    <location>
        <begin position="281"/>
        <end position="300"/>
    </location>
</feature>
<dbReference type="GO" id="GO:0015271">
    <property type="term" value="F:outward rectifier potassium channel activity"/>
    <property type="evidence" value="ECO:0007669"/>
    <property type="project" value="TreeGrafter"/>
</dbReference>
<evidence type="ECO:0000256" key="5">
    <source>
        <dbReference type="ARBA" id="ARBA00023065"/>
    </source>
</evidence>
<dbReference type="GO" id="GO:0030322">
    <property type="term" value="P:stabilization of membrane potential"/>
    <property type="evidence" value="ECO:0007669"/>
    <property type="project" value="TreeGrafter"/>
</dbReference>
<evidence type="ECO:0000256" key="1">
    <source>
        <dbReference type="ARBA" id="ARBA00004141"/>
    </source>
</evidence>
<feature type="transmembrane region" description="Helical" evidence="8">
    <location>
        <begin position="251"/>
        <end position="275"/>
    </location>
</feature>
<dbReference type="PANTHER" id="PTHR11003:SF342">
    <property type="entry name" value="OUTWARD-RECTIFIER POTASSIUM CHANNEL TOK1"/>
    <property type="match status" value="1"/>
</dbReference>
<dbReference type="Pfam" id="PF07885">
    <property type="entry name" value="Ion_trans_2"/>
    <property type="match status" value="2"/>
</dbReference>
<keyword evidence="2" id="KW-0813">Transport</keyword>
<evidence type="ECO:0000313" key="11">
    <source>
        <dbReference type="Proteomes" id="UP001383192"/>
    </source>
</evidence>
<comment type="caution">
    <text evidence="10">The sequence shown here is derived from an EMBL/GenBank/DDBJ whole genome shotgun (WGS) entry which is preliminary data.</text>
</comment>
<evidence type="ECO:0000259" key="9">
    <source>
        <dbReference type="Pfam" id="PF07885"/>
    </source>
</evidence>
<keyword evidence="6 8" id="KW-0472">Membrane</keyword>
<dbReference type="Gene3D" id="1.10.287.70">
    <property type="match status" value="2"/>
</dbReference>
<feature type="transmembrane region" description="Helical" evidence="8">
    <location>
        <begin position="69"/>
        <end position="93"/>
    </location>
</feature>
<dbReference type="EMBL" id="JAYKXP010000011">
    <property type="protein sequence ID" value="KAK7053089.1"/>
    <property type="molecule type" value="Genomic_DNA"/>
</dbReference>
<protein>
    <recommendedName>
        <fullName evidence="9">Potassium channel domain-containing protein</fullName>
    </recommendedName>
</protein>
<keyword evidence="4 8" id="KW-1133">Transmembrane helix</keyword>
<evidence type="ECO:0000256" key="6">
    <source>
        <dbReference type="ARBA" id="ARBA00023136"/>
    </source>
</evidence>
<feature type="transmembrane region" description="Helical" evidence="8">
    <location>
        <begin position="174"/>
        <end position="197"/>
    </location>
</feature>
<keyword evidence="5" id="KW-0406">Ion transport</keyword>
<feature type="transmembrane region" description="Helical" evidence="8">
    <location>
        <begin position="117"/>
        <end position="136"/>
    </location>
</feature>
<dbReference type="AlphaFoldDB" id="A0AAW0DQ25"/>
<comment type="subcellular location">
    <subcellularLocation>
        <location evidence="1">Membrane</location>
        <topology evidence="1">Multi-pass membrane protein</topology>
    </subcellularLocation>
</comment>
<dbReference type="GO" id="GO:0022841">
    <property type="term" value="F:potassium ion leak channel activity"/>
    <property type="evidence" value="ECO:0007669"/>
    <property type="project" value="TreeGrafter"/>
</dbReference>
<feature type="transmembrane region" description="Helical" evidence="8">
    <location>
        <begin position="39"/>
        <end position="57"/>
    </location>
</feature>
<dbReference type="PANTHER" id="PTHR11003">
    <property type="entry name" value="POTASSIUM CHANNEL, SUBFAMILY K"/>
    <property type="match status" value="1"/>
</dbReference>
<keyword evidence="11" id="KW-1185">Reference proteome</keyword>
<sequence>MNMTMVVTLDRSSSDCWDIWTSGKSVFGLRTGTNVENRLFSSVSLVVILALAHRLLYKPARDSLTLSQSYYYGMLSAILYAVISLLLTINYFFAHPSTPFQAYQPSFDILTPSQRTLMLQTTSFTFYLALGAGIFARIEGWSFVDGVYWADYTLLTIGLGADFPLMTATGRGVLIPWAVGGIIIVGLVVGSVRGLVLERGNRRVGKRAMAKALIKWRANTAQRSDDSVILDQEEFNVMRRIQERAMNTRKYVSLGSATFVFLIVWFGGALVFWYAEDAQGWSYPTCLYFTYVVLLTIGYGDLYPQSSGGKPFFVLWSLLAVPTVTILISNMGGTVVDWVQKGTLWLGRKTVLPERPDPNDRAVDQEKIVLAESSDNRPLSIRLVAEIRKVSKDIGVKPPRKYEWLEWMKWMKFCSEADTRITGRKEMVGWSPWDEDGPLFSGDTEAQWVLGKLCEKLEGVLRDEGEER</sequence>
<keyword evidence="7" id="KW-0407">Ion channel</keyword>
<evidence type="ECO:0000313" key="10">
    <source>
        <dbReference type="EMBL" id="KAK7053089.1"/>
    </source>
</evidence>
<organism evidence="10 11">
    <name type="scientific">Paramarasmius palmivorus</name>
    <dbReference type="NCBI Taxonomy" id="297713"/>
    <lineage>
        <taxon>Eukaryota</taxon>
        <taxon>Fungi</taxon>
        <taxon>Dikarya</taxon>
        <taxon>Basidiomycota</taxon>
        <taxon>Agaricomycotina</taxon>
        <taxon>Agaricomycetes</taxon>
        <taxon>Agaricomycetidae</taxon>
        <taxon>Agaricales</taxon>
        <taxon>Marasmiineae</taxon>
        <taxon>Marasmiaceae</taxon>
        <taxon>Paramarasmius</taxon>
    </lineage>
</organism>
<evidence type="ECO:0000256" key="8">
    <source>
        <dbReference type="SAM" id="Phobius"/>
    </source>
</evidence>
<evidence type="ECO:0000256" key="7">
    <source>
        <dbReference type="ARBA" id="ARBA00023303"/>
    </source>
</evidence>
<feature type="domain" description="Potassium channel" evidence="9">
    <location>
        <begin position="124"/>
        <end position="192"/>
    </location>
</feature>
<feature type="domain" description="Potassium channel" evidence="9">
    <location>
        <begin position="260"/>
        <end position="335"/>
    </location>
</feature>
<name>A0AAW0DQ25_9AGAR</name>
<evidence type="ECO:0000256" key="3">
    <source>
        <dbReference type="ARBA" id="ARBA00022692"/>
    </source>
</evidence>